<evidence type="ECO:0000256" key="2">
    <source>
        <dbReference type="ARBA" id="ARBA00023110"/>
    </source>
</evidence>
<feature type="signal peptide" evidence="4">
    <location>
        <begin position="1"/>
        <end position="31"/>
    </location>
</feature>
<dbReference type="InterPro" id="IPR020892">
    <property type="entry name" value="Cyclophilin-type_PPIase_CS"/>
</dbReference>
<comment type="catalytic activity">
    <reaction evidence="4">
        <text>[protein]-peptidylproline (omega=180) = [protein]-peptidylproline (omega=0)</text>
        <dbReference type="Rhea" id="RHEA:16237"/>
        <dbReference type="Rhea" id="RHEA-COMP:10747"/>
        <dbReference type="Rhea" id="RHEA-COMP:10748"/>
        <dbReference type="ChEBI" id="CHEBI:83833"/>
        <dbReference type="ChEBI" id="CHEBI:83834"/>
        <dbReference type="EC" id="5.2.1.8"/>
    </reaction>
</comment>
<keyword evidence="4" id="KW-0732">Signal</keyword>
<proteinExistence type="inferred from homology"/>
<dbReference type="PRINTS" id="PR00153">
    <property type="entry name" value="CSAPPISMRASE"/>
</dbReference>
<dbReference type="PROSITE" id="PS51257">
    <property type="entry name" value="PROKAR_LIPOPROTEIN"/>
    <property type="match status" value="1"/>
</dbReference>
<organism evidence="6 7">
    <name type="scientific">Pseudoalteromonas ulvae</name>
    <dbReference type="NCBI Taxonomy" id="107327"/>
    <lineage>
        <taxon>Bacteria</taxon>
        <taxon>Pseudomonadati</taxon>
        <taxon>Pseudomonadota</taxon>
        <taxon>Gammaproteobacteria</taxon>
        <taxon>Alteromonadales</taxon>
        <taxon>Pseudoalteromonadaceae</taxon>
        <taxon>Pseudoalteromonas</taxon>
    </lineage>
</organism>
<dbReference type="CDD" id="cd00317">
    <property type="entry name" value="cyclophilin"/>
    <property type="match status" value="1"/>
</dbReference>
<dbReference type="PROSITE" id="PS00170">
    <property type="entry name" value="CSA_PPIASE_1"/>
    <property type="match status" value="1"/>
</dbReference>
<dbReference type="EMBL" id="MWPV01000001">
    <property type="protein sequence ID" value="OUL59365.1"/>
    <property type="molecule type" value="Genomic_DNA"/>
</dbReference>
<sequence length="221" mass="24281">MSTFMIKTLLKTTVAACLVFSLTGCFGPDQAIQQTHTFIEKQNIDKQRKDWKTTLPEPPKLTFSEGKRYFWDLSTNHGNLSIELFHNNAPVHVSSTIYLTELGFYDGLIFHRIIPDFMAQGGDPLGSGRGNPGYKYAGEFDGEHSHDKAGVLSMANAGPGTDGSQFFITFKPTPFLDGRHTIFGQVTQGLDDTLSTLATLGSRSGKTSSEVVINKATIRIE</sequence>
<name>A0A244CUT7_PSEDV</name>
<reference evidence="6 7" key="1">
    <citation type="submission" date="2017-02" db="EMBL/GenBank/DDBJ databases">
        <title>Pseudoalteromonas ulvae TC14 Genome.</title>
        <authorList>
            <person name="Molmeret M."/>
        </authorList>
    </citation>
    <scope>NUCLEOTIDE SEQUENCE [LARGE SCALE GENOMIC DNA]</scope>
    <source>
        <strain evidence="6">TC14</strain>
    </source>
</reference>
<comment type="caution">
    <text evidence="6">The sequence shown here is derived from an EMBL/GenBank/DDBJ whole genome shotgun (WGS) entry which is preliminary data.</text>
</comment>
<dbReference type="GO" id="GO:0006457">
    <property type="term" value="P:protein folding"/>
    <property type="evidence" value="ECO:0007669"/>
    <property type="project" value="InterPro"/>
</dbReference>
<dbReference type="Proteomes" id="UP000194841">
    <property type="component" value="Unassembled WGS sequence"/>
</dbReference>
<feature type="domain" description="PPIase cyclophilin-type" evidence="5">
    <location>
        <begin position="74"/>
        <end position="218"/>
    </location>
</feature>
<dbReference type="PROSITE" id="PS50072">
    <property type="entry name" value="CSA_PPIASE_2"/>
    <property type="match status" value="1"/>
</dbReference>
<dbReference type="GO" id="GO:0003755">
    <property type="term" value="F:peptidyl-prolyl cis-trans isomerase activity"/>
    <property type="evidence" value="ECO:0007669"/>
    <property type="project" value="UniProtKB-UniRule"/>
</dbReference>
<evidence type="ECO:0000259" key="5">
    <source>
        <dbReference type="PROSITE" id="PS50072"/>
    </source>
</evidence>
<evidence type="ECO:0000256" key="1">
    <source>
        <dbReference type="ARBA" id="ARBA00007365"/>
    </source>
</evidence>
<dbReference type="InterPro" id="IPR029000">
    <property type="entry name" value="Cyclophilin-like_dom_sf"/>
</dbReference>
<gene>
    <name evidence="6" type="ORF">B1199_03600</name>
</gene>
<evidence type="ECO:0000313" key="7">
    <source>
        <dbReference type="Proteomes" id="UP000194841"/>
    </source>
</evidence>
<feature type="chain" id="PRO_5011813644" description="Peptidyl-prolyl cis-trans isomerase" evidence="4">
    <location>
        <begin position="32"/>
        <end position="221"/>
    </location>
</feature>
<dbReference type="AlphaFoldDB" id="A0A244CUT7"/>
<evidence type="ECO:0000256" key="4">
    <source>
        <dbReference type="RuleBase" id="RU363019"/>
    </source>
</evidence>
<dbReference type="EC" id="5.2.1.8" evidence="4"/>
<dbReference type="Pfam" id="PF00160">
    <property type="entry name" value="Pro_isomerase"/>
    <property type="match status" value="1"/>
</dbReference>
<dbReference type="PANTHER" id="PTHR45625:SF4">
    <property type="entry name" value="PEPTIDYLPROLYL ISOMERASE DOMAIN AND WD REPEAT-CONTAINING PROTEIN 1"/>
    <property type="match status" value="1"/>
</dbReference>
<evidence type="ECO:0000313" key="6">
    <source>
        <dbReference type="EMBL" id="OUL59365.1"/>
    </source>
</evidence>
<keyword evidence="7" id="KW-1185">Reference proteome</keyword>
<comment type="function">
    <text evidence="4">PPIases accelerate the folding of proteins. It catalyzes the cis-trans isomerization of proline imidic peptide bonds in oligopeptides.</text>
</comment>
<dbReference type="Gene3D" id="2.40.100.10">
    <property type="entry name" value="Cyclophilin-like"/>
    <property type="match status" value="1"/>
</dbReference>
<keyword evidence="3 4" id="KW-0413">Isomerase</keyword>
<comment type="similarity">
    <text evidence="1 4">Belongs to the cyclophilin-type PPIase family.</text>
</comment>
<dbReference type="SUPFAM" id="SSF50891">
    <property type="entry name" value="Cyclophilin-like"/>
    <property type="match status" value="1"/>
</dbReference>
<protein>
    <recommendedName>
        <fullName evidence="4">Peptidyl-prolyl cis-trans isomerase</fullName>
        <shortName evidence="4">PPIase</shortName>
        <ecNumber evidence="4">5.2.1.8</ecNumber>
    </recommendedName>
</protein>
<accession>A0A244CUT7</accession>
<keyword evidence="2 4" id="KW-0697">Rotamase</keyword>
<dbReference type="InterPro" id="IPR044666">
    <property type="entry name" value="Cyclophilin_A-like"/>
</dbReference>
<evidence type="ECO:0000256" key="3">
    <source>
        <dbReference type="ARBA" id="ARBA00023235"/>
    </source>
</evidence>
<dbReference type="InterPro" id="IPR002130">
    <property type="entry name" value="Cyclophilin-type_PPIase_dom"/>
</dbReference>
<dbReference type="PANTHER" id="PTHR45625">
    <property type="entry name" value="PEPTIDYL-PROLYL CIS-TRANS ISOMERASE-RELATED"/>
    <property type="match status" value="1"/>
</dbReference>